<comment type="caution">
    <text evidence="1">The sequence shown here is derived from an EMBL/GenBank/DDBJ whole genome shotgun (WGS) entry which is preliminary data.</text>
</comment>
<reference evidence="1 2" key="1">
    <citation type="submission" date="2018-10" db="EMBL/GenBank/DDBJ databases">
        <title>Genomic Encyclopedia of Archaeal and Bacterial Type Strains, Phase II (KMG-II): from individual species to whole genera.</title>
        <authorList>
            <person name="Goeker M."/>
        </authorList>
    </citation>
    <scope>NUCLEOTIDE SEQUENCE [LARGE SCALE GENOMIC DNA]</scope>
    <source>
        <strain evidence="1 2">DSM 18602</strain>
    </source>
</reference>
<keyword evidence="2" id="KW-1185">Reference proteome</keyword>
<dbReference type="Proteomes" id="UP000268007">
    <property type="component" value="Unassembled WGS sequence"/>
</dbReference>
<proteinExistence type="predicted"/>
<organism evidence="1 2">
    <name type="scientific">Mucilaginibacter gracilis</name>
    <dbReference type="NCBI Taxonomy" id="423350"/>
    <lineage>
        <taxon>Bacteria</taxon>
        <taxon>Pseudomonadati</taxon>
        <taxon>Bacteroidota</taxon>
        <taxon>Sphingobacteriia</taxon>
        <taxon>Sphingobacteriales</taxon>
        <taxon>Sphingobacteriaceae</taxon>
        <taxon>Mucilaginibacter</taxon>
    </lineage>
</organism>
<evidence type="ECO:0000313" key="2">
    <source>
        <dbReference type="Proteomes" id="UP000268007"/>
    </source>
</evidence>
<sequence>MWLMFDFFEWVYITSGNLICKSLNLNMAELKIYLDEKHNPKVLKALVAVIEAFDLDYKIEEDNVLNDEQKQEILRREKKYKYGKMKLNTIEEVKKHLK</sequence>
<protein>
    <submittedName>
        <fullName evidence="1">Uncharacterized protein</fullName>
    </submittedName>
</protein>
<dbReference type="EMBL" id="RBKU01000001">
    <property type="protein sequence ID" value="RKR81326.1"/>
    <property type="molecule type" value="Genomic_DNA"/>
</dbReference>
<accession>A0A495IXA7</accession>
<gene>
    <name evidence="1" type="ORF">BDD43_1471</name>
</gene>
<dbReference type="AlphaFoldDB" id="A0A495IXA7"/>
<evidence type="ECO:0000313" key="1">
    <source>
        <dbReference type="EMBL" id="RKR81326.1"/>
    </source>
</evidence>
<name>A0A495IXA7_9SPHI</name>